<reference evidence="4" key="1">
    <citation type="submission" date="2021-03" db="EMBL/GenBank/DDBJ databases">
        <title>Genome sequencing and assembly of Tianweitania sediminis.</title>
        <authorList>
            <person name="Chhetri G."/>
        </authorList>
    </citation>
    <scope>NUCLEOTIDE SEQUENCE</scope>
    <source>
        <strain evidence="4">Z8</strain>
    </source>
</reference>
<dbReference type="PANTHER" id="PTHR21660">
    <property type="entry name" value="THIOESTERASE SUPERFAMILY MEMBER-RELATED"/>
    <property type="match status" value="1"/>
</dbReference>
<dbReference type="InterPro" id="IPR029069">
    <property type="entry name" value="HotDog_dom_sf"/>
</dbReference>
<evidence type="ECO:0000313" key="5">
    <source>
        <dbReference type="Proteomes" id="UP000666240"/>
    </source>
</evidence>
<dbReference type="GO" id="GO:0047617">
    <property type="term" value="F:fatty acyl-CoA hydrolase activity"/>
    <property type="evidence" value="ECO:0007669"/>
    <property type="project" value="InterPro"/>
</dbReference>
<evidence type="ECO:0000256" key="1">
    <source>
        <dbReference type="ARBA" id="ARBA00008324"/>
    </source>
</evidence>
<keyword evidence="2" id="KW-0378">Hydrolase</keyword>
<dbReference type="SUPFAM" id="SSF54637">
    <property type="entry name" value="Thioesterase/thiol ester dehydrase-isomerase"/>
    <property type="match status" value="1"/>
</dbReference>
<dbReference type="InterPro" id="IPR039298">
    <property type="entry name" value="ACOT13"/>
</dbReference>
<feature type="domain" description="Thioesterase" evidence="3">
    <location>
        <begin position="49"/>
        <end position="126"/>
    </location>
</feature>
<dbReference type="Gene3D" id="3.10.129.10">
    <property type="entry name" value="Hotdog Thioesterase"/>
    <property type="match status" value="1"/>
</dbReference>
<name>A0A8J7R3M5_9HYPH</name>
<dbReference type="CDD" id="cd03443">
    <property type="entry name" value="PaaI_thioesterase"/>
    <property type="match status" value="1"/>
</dbReference>
<gene>
    <name evidence="4" type="ORF">J5Y06_21170</name>
</gene>
<evidence type="ECO:0000256" key="2">
    <source>
        <dbReference type="ARBA" id="ARBA00022801"/>
    </source>
</evidence>
<comment type="similarity">
    <text evidence="1">Belongs to the thioesterase PaaI family.</text>
</comment>
<dbReference type="NCBIfam" id="TIGR00369">
    <property type="entry name" value="unchar_dom_1"/>
    <property type="match status" value="1"/>
</dbReference>
<proteinExistence type="inferred from homology"/>
<sequence length="141" mass="15286">MTTEAQDRVTAIAHNQPPFAQWLGLKVTHVEADRIEAQTTVTPEMANRNGVMHGGAVSGLIDNVGGTASFINLGEGEGTSTVESKTNFFRPISIGDTIRVIAEPLHKGRKTHVWQIKVLRGDGKLAAIGTQTQIILDKFER</sequence>
<dbReference type="PANTHER" id="PTHR21660:SF1">
    <property type="entry name" value="ACYL-COENZYME A THIOESTERASE 13"/>
    <property type="match status" value="1"/>
</dbReference>
<comment type="caution">
    <text evidence="4">The sequence shown here is derived from an EMBL/GenBank/DDBJ whole genome shotgun (WGS) entry which is preliminary data.</text>
</comment>
<dbReference type="EMBL" id="JAGIYY010000011">
    <property type="protein sequence ID" value="MBP0441167.1"/>
    <property type="molecule type" value="Genomic_DNA"/>
</dbReference>
<keyword evidence="5" id="KW-1185">Reference proteome</keyword>
<organism evidence="4 5">
    <name type="scientific">Tianweitania sediminis</name>
    <dbReference type="NCBI Taxonomy" id="1502156"/>
    <lineage>
        <taxon>Bacteria</taxon>
        <taxon>Pseudomonadati</taxon>
        <taxon>Pseudomonadota</taxon>
        <taxon>Alphaproteobacteria</taxon>
        <taxon>Hyphomicrobiales</taxon>
        <taxon>Phyllobacteriaceae</taxon>
        <taxon>Tianweitania</taxon>
    </lineage>
</organism>
<dbReference type="Proteomes" id="UP000666240">
    <property type="component" value="Unassembled WGS sequence"/>
</dbReference>
<accession>A0A8J7R3M5</accession>
<evidence type="ECO:0000313" key="4">
    <source>
        <dbReference type="EMBL" id="MBP0441167.1"/>
    </source>
</evidence>
<dbReference type="InterPro" id="IPR006683">
    <property type="entry name" value="Thioestr_dom"/>
</dbReference>
<dbReference type="RefSeq" id="WP_209337193.1">
    <property type="nucleotide sequence ID" value="NZ_JAGIYY010000011.1"/>
</dbReference>
<dbReference type="Pfam" id="PF03061">
    <property type="entry name" value="4HBT"/>
    <property type="match status" value="1"/>
</dbReference>
<dbReference type="AlphaFoldDB" id="A0A8J7R3M5"/>
<protein>
    <submittedName>
        <fullName evidence="4">PaaI family thioesterase</fullName>
    </submittedName>
</protein>
<dbReference type="InterPro" id="IPR003736">
    <property type="entry name" value="PAAI_dom"/>
</dbReference>
<evidence type="ECO:0000259" key="3">
    <source>
        <dbReference type="Pfam" id="PF03061"/>
    </source>
</evidence>